<dbReference type="GO" id="GO:0006890">
    <property type="term" value="P:retrograde vesicle-mediated transport, Golgi to endoplasmic reticulum"/>
    <property type="evidence" value="ECO:0007669"/>
    <property type="project" value="TreeGrafter"/>
</dbReference>
<dbReference type="AlphaFoldDB" id="A0A8H6YF12"/>
<keyword evidence="4" id="KW-0446">Lipid-binding</keyword>
<keyword evidence="5" id="KW-0472">Membrane</keyword>
<dbReference type="Pfam" id="PF05719">
    <property type="entry name" value="GPP34"/>
    <property type="match status" value="1"/>
</dbReference>
<comment type="subcellular location">
    <subcellularLocation>
        <location evidence="1">Golgi apparatus membrane</location>
        <topology evidence="1">Peripheral membrane protein</topology>
        <orientation evidence="1">Cytoplasmic side</orientation>
    </subcellularLocation>
</comment>
<dbReference type="InterPro" id="IPR008628">
    <property type="entry name" value="GPP34-like"/>
</dbReference>
<dbReference type="GO" id="GO:0043001">
    <property type="term" value="P:Golgi to plasma membrane protein transport"/>
    <property type="evidence" value="ECO:0007669"/>
    <property type="project" value="TreeGrafter"/>
</dbReference>
<comment type="caution">
    <text evidence="6">The sequence shown here is derived from an EMBL/GenBank/DDBJ whole genome shotgun (WGS) entry which is preliminary data.</text>
</comment>
<proteinExistence type="inferred from homology"/>
<evidence type="ECO:0000256" key="2">
    <source>
        <dbReference type="ARBA" id="ARBA00007284"/>
    </source>
</evidence>
<dbReference type="GO" id="GO:0005829">
    <property type="term" value="C:cytosol"/>
    <property type="evidence" value="ECO:0007669"/>
    <property type="project" value="TreeGrafter"/>
</dbReference>
<accession>A0A8H6YF12</accession>
<evidence type="ECO:0000313" key="6">
    <source>
        <dbReference type="EMBL" id="KAF7359958.1"/>
    </source>
</evidence>
<organism evidence="6 7">
    <name type="scientific">Mycena venus</name>
    <dbReference type="NCBI Taxonomy" id="2733690"/>
    <lineage>
        <taxon>Eukaryota</taxon>
        <taxon>Fungi</taxon>
        <taxon>Dikarya</taxon>
        <taxon>Basidiomycota</taxon>
        <taxon>Agaricomycotina</taxon>
        <taxon>Agaricomycetes</taxon>
        <taxon>Agaricomycetidae</taxon>
        <taxon>Agaricales</taxon>
        <taxon>Marasmiineae</taxon>
        <taxon>Mycenaceae</taxon>
        <taxon>Mycena</taxon>
    </lineage>
</organism>
<dbReference type="PANTHER" id="PTHR12704:SF2">
    <property type="entry name" value="GOLGI PHOSPHOPROTEIN 3 HOMOLOG SAURON"/>
    <property type="match status" value="1"/>
</dbReference>
<dbReference type="EMBL" id="JACAZI010000005">
    <property type="protein sequence ID" value="KAF7359958.1"/>
    <property type="molecule type" value="Genomic_DNA"/>
</dbReference>
<dbReference type="GO" id="GO:0007030">
    <property type="term" value="P:Golgi organization"/>
    <property type="evidence" value="ECO:0007669"/>
    <property type="project" value="TreeGrafter"/>
</dbReference>
<name>A0A8H6YF12_9AGAR</name>
<evidence type="ECO:0000313" key="7">
    <source>
        <dbReference type="Proteomes" id="UP000620124"/>
    </source>
</evidence>
<keyword evidence="7" id="KW-1185">Reference proteome</keyword>
<dbReference type="GO" id="GO:0031985">
    <property type="term" value="C:Golgi cisterna"/>
    <property type="evidence" value="ECO:0007669"/>
    <property type="project" value="TreeGrafter"/>
</dbReference>
<evidence type="ECO:0000256" key="1">
    <source>
        <dbReference type="ARBA" id="ARBA00004255"/>
    </source>
</evidence>
<dbReference type="PANTHER" id="PTHR12704">
    <property type="entry name" value="TRANS-GOLGI PROTEIN GMX33"/>
    <property type="match status" value="1"/>
</dbReference>
<evidence type="ECO:0000256" key="4">
    <source>
        <dbReference type="ARBA" id="ARBA00023121"/>
    </source>
</evidence>
<protein>
    <submittedName>
        <fullName evidence="6">Uncharacterized protein</fullName>
    </submittedName>
</protein>
<dbReference type="GO" id="GO:0048194">
    <property type="term" value="P:Golgi vesicle budding"/>
    <property type="evidence" value="ECO:0007669"/>
    <property type="project" value="TreeGrafter"/>
</dbReference>
<dbReference type="OrthoDB" id="2189106at2759"/>
<dbReference type="GO" id="GO:0000139">
    <property type="term" value="C:Golgi membrane"/>
    <property type="evidence" value="ECO:0007669"/>
    <property type="project" value="UniProtKB-SubCell"/>
</dbReference>
<dbReference type="GO" id="GO:0070273">
    <property type="term" value="F:phosphatidylinositol-4-phosphate binding"/>
    <property type="evidence" value="ECO:0007669"/>
    <property type="project" value="InterPro"/>
</dbReference>
<keyword evidence="3" id="KW-0333">Golgi apparatus</keyword>
<dbReference type="InterPro" id="IPR038261">
    <property type="entry name" value="GPP34-like_sf"/>
</dbReference>
<dbReference type="GO" id="GO:0005802">
    <property type="term" value="C:trans-Golgi network"/>
    <property type="evidence" value="ECO:0007669"/>
    <property type="project" value="TreeGrafter"/>
</dbReference>
<reference evidence="6" key="1">
    <citation type="submission" date="2020-05" db="EMBL/GenBank/DDBJ databases">
        <title>Mycena genomes resolve the evolution of fungal bioluminescence.</title>
        <authorList>
            <person name="Tsai I.J."/>
        </authorList>
    </citation>
    <scope>NUCLEOTIDE SEQUENCE</scope>
    <source>
        <strain evidence="6">CCC161011</strain>
    </source>
</reference>
<evidence type="ECO:0000256" key="5">
    <source>
        <dbReference type="ARBA" id="ARBA00023136"/>
    </source>
</evidence>
<dbReference type="Gene3D" id="1.10.3630.10">
    <property type="entry name" value="yeast vps74-n-term truncation variant domain like"/>
    <property type="match status" value="1"/>
</dbReference>
<gene>
    <name evidence="6" type="ORF">MVEN_00722700</name>
</gene>
<evidence type="ECO:0000256" key="3">
    <source>
        <dbReference type="ARBA" id="ARBA00023034"/>
    </source>
</evidence>
<sequence>MIAGAETTLPPPHPQQRLQLSTMMTAPHLFPSTPRSAFAGGARVAYDPCDVLLEASEEACVAGVSDNMSYALRGSILIELALRKRIGAMRYPGRKRSSLHVPDRPVTVISTRQTGETLLDETLKIMKQTKDAG</sequence>
<dbReference type="Proteomes" id="UP000620124">
    <property type="component" value="Unassembled WGS sequence"/>
</dbReference>
<comment type="similarity">
    <text evidence="2">Belongs to the GOLPH3/VPS74 family.</text>
</comment>